<name>A0AAN9LNY5_CANGL</name>
<accession>A0AAN9LNY5</accession>
<evidence type="ECO:0000313" key="2">
    <source>
        <dbReference type="Proteomes" id="UP001367508"/>
    </source>
</evidence>
<sequence>MKAFHEGQSCQILFEGFFPLPLTIYIYTKSPLLNTDIKSSICSSLFPDRSILSPRLKHCSFHHLLLPIYSSPFIIRALKLCACFDQEGGRKGFHNFTVH</sequence>
<gene>
    <name evidence="1" type="ORF">VNO77_18086</name>
</gene>
<dbReference type="Proteomes" id="UP001367508">
    <property type="component" value="Unassembled WGS sequence"/>
</dbReference>
<dbReference type="EMBL" id="JAYMYQ010000004">
    <property type="protein sequence ID" value="KAK7337507.1"/>
    <property type="molecule type" value="Genomic_DNA"/>
</dbReference>
<evidence type="ECO:0000313" key="1">
    <source>
        <dbReference type="EMBL" id="KAK7337507.1"/>
    </source>
</evidence>
<organism evidence="1 2">
    <name type="scientific">Canavalia gladiata</name>
    <name type="common">Sword bean</name>
    <name type="synonym">Dolichos gladiatus</name>
    <dbReference type="NCBI Taxonomy" id="3824"/>
    <lineage>
        <taxon>Eukaryota</taxon>
        <taxon>Viridiplantae</taxon>
        <taxon>Streptophyta</taxon>
        <taxon>Embryophyta</taxon>
        <taxon>Tracheophyta</taxon>
        <taxon>Spermatophyta</taxon>
        <taxon>Magnoliopsida</taxon>
        <taxon>eudicotyledons</taxon>
        <taxon>Gunneridae</taxon>
        <taxon>Pentapetalae</taxon>
        <taxon>rosids</taxon>
        <taxon>fabids</taxon>
        <taxon>Fabales</taxon>
        <taxon>Fabaceae</taxon>
        <taxon>Papilionoideae</taxon>
        <taxon>50 kb inversion clade</taxon>
        <taxon>NPAAA clade</taxon>
        <taxon>indigoferoid/millettioid clade</taxon>
        <taxon>Phaseoleae</taxon>
        <taxon>Canavalia</taxon>
    </lineage>
</organism>
<reference evidence="1 2" key="1">
    <citation type="submission" date="2024-01" db="EMBL/GenBank/DDBJ databases">
        <title>The genomes of 5 underutilized Papilionoideae crops provide insights into root nodulation and disease resistanc.</title>
        <authorList>
            <person name="Jiang F."/>
        </authorList>
    </citation>
    <scope>NUCLEOTIDE SEQUENCE [LARGE SCALE GENOMIC DNA]</scope>
    <source>
        <strain evidence="1">LVBAO_FW01</strain>
        <tissue evidence="1">Leaves</tissue>
    </source>
</reference>
<comment type="caution">
    <text evidence="1">The sequence shown here is derived from an EMBL/GenBank/DDBJ whole genome shotgun (WGS) entry which is preliminary data.</text>
</comment>
<protein>
    <submittedName>
        <fullName evidence="1">Uncharacterized protein</fullName>
    </submittedName>
</protein>
<keyword evidence="2" id="KW-1185">Reference proteome</keyword>
<dbReference type="AlphaFoldDB" id="A0AAN9LNY5"/>
<proteinExistence type="predicted"/>